<evidence type="ECO:0000313" key="2">
    <source>
        <dbReference type="Proteomes" id="UP000658720"/>
    </source>
</evidence>
<sequence>MAISTESMHILQPNNPKRLCAFAIVHGDRQQHWGRQIAEKIVAQIS</sequence>
<dbReference type="RefSeq" id="WP_194018846.1">
    <property type="nucleotide sequence ID" value="NZ_JADEVV010000005.1"/>
</dbReference>
<gene>
    <name evidence="1" type="ORF">IQ217_02835</name>
</gene>
<evidence type="ECO:0000313" key="1">
    <source>
        <dbReference type="EMBL" id="MBE9252807.1"/>
    </source>
</evidence>
<organism evidence="1 2">
    <name type="scientific">Synechocystis salina LEGE 00031</name>
    <dbReference type="NCBI Taxonomy" id="1828736"/>
    <lineage>
        <taxon>Bacteria</taxon>
        <taxon>Bacillati</taxon>
        <taxon>Cyanobacteriota</taxon>
        <taxon>Cyanophyceae</taxon>
        <taxon>Synechococcales</taxon>
        <taxon>Merismopediaceae</taxon>
        <taxon>Synechocystis</taxon>
    </lineage>
</organism>
<proteinExistence type="predicted"/>
<dbReference type="EMBL" id="JADEVV010000005">
    <property type="protein sequence ID" value="MBE9252807.1"/>
    <property type="molecule type" value="Genomic_DNA"/>
</dbReference>
<accession>A0ABR9VN81</accession>
<dbReference type="Proteomes" id="UP000658720">
    <property type="component" value="Unassembled WGS sequence"/>
</dbReference>
<comment type="caution">
    <text evidence="1">The sequence shown here is derived from an EMBL/GenBank/DDBJ whole genome shotgun (WGS) entry which is preliminary data.</text>
</comment>
<keyword evidence="2" id="KW-1185">Reference proteome</keyword>
<reference evidence="1 2" key="1">
    <citation type="submission" date="2020-10" db="EMBL/GenBank/DDBJ databases">
        <authorList>
            <person name="Castelo-Branco R."/>
            <person name="Eusebio N."/>
            <person name="Adriana R."/>
            <person name="Vieira A."/>
            <person name="Brugerolle De Fraissinette N."/>
            <person name="Rezende De Castro R."/>
            <person name="Schneider M.P."/>
            <person name="Vasconcelos V."/>
            <person name="Leao P.N."/>
        </authorList>
    </citation>
    <scope>NUCLEOTIDE SEQUENCE [LARGE SCALE GENOMIC DNA]</scope>
    <source>
        <strain evidence="1 2">LEGE 00031</strain>
    </source>
</reference>
<protein>
    <submittedName>
        <fullName evidence="1">Uncharacterized protein</fullName>
    </submittedName>
</protein>
<name>A0ABR9VN81_9SYNC</name>